<evidence type="ECO:0000313" key="3">
    <source>
        <dbReference type="Proteomes" id="UP000824469"/>
    </source>
</evidence>
<name>A0AA38GXR9_TAXCH</name>
<keyword evidence="1" id="KW-0472">Membrane</keyword>
<reference evidence="2 3" key="1">
    <citation type="journal article" date="2021" name="Nat. Plants">
        <title>The Taxus genome provides insights into paclitaxel biosynthesis.</title>
        <authorList>
            <person name="Xiong X."/>
            <person name="Gou J."/>
            <person name="Liao Q."/>
            <person name="Li Y."/>
            <person name="Zhou Q."/>
            <person name="Bi G."/>
            <person name="Li C."/>
            <person name="Du R."/>
            <person name="Wang X."/>
            <person name="Sun T."/>
            <person name="Guo L."/>
            <person name="Liang H."/>
            <person name="Lu P."/>
            <person name="Wu Y."/>
            <person name="Zhang Z."/>
            <person name="Ro D.K."/>
            <person name="Shang Y."/>
            <person name="Huang S."/>
            <person name="Yan J."/>
        </authorList>
    </citation>
    <scope>NUCLEOTIDE SEQUENCE [LARGE SCALE GENOMIC DNA]</scope>
    <source>
        <strain evidence="2">Ta-2019</strain>
    </source>
</reference>
<feature type="non-terminal residue" evidence="2">
    <location>
        <position position="1"/>
    </location>
</feature>
<evidence type="ECO:0000313" key="2">
    <source>
        <dbReference type="EMBL" id="KAH9331448.1"/>
    </source>
</evidence>
<accession>A0AA38GXR9</accession>
<feature type="transmembrane region" description="Helical" evidence="1">
    <location>
        <begin position="24"/>
        <end position="44"/>
    </location>
</feature>
<gene>
    <name evidence="2" type="ORF">KI387_003556</name>
</gene>
<keyword evidence="1" id="KW-0812">Transmembrane</keyword>
<sequence>NRDVYFVQKLLNLKGDDGFRMNQVLVSLWYIMGFWPLVYSMLLLPSGRSSNKVPAWPFLFLSIFGGAYALVPYFVLWRPPAPAVEKSETERWPLNFLESKITAVVLIFGGVFVTINAGVAGGDAWKEFYQYFRESKFIHVTCIDFLTLSLLTPFWVYNDMTFRN</sequence>
<dbReference type="OMA" id="ALAPFWM"/>
<organism evidence="2 3">
    <name type="scientific">Taxus chinensis</name>
    <name type="common">Chinese yew</name>
    <name type="synonym">Taxus wallichiana var. chinensis</name>
    <dbReference type="NCBI Taxonomy" id="29808"/>
    <lineage>
        <taxon>Eukaryota</taxon>
        <taxon>Viridiplantae</taxon>
        <taxon>Streptophyta</taxon>
        <taxon>Embryophyta</taxon>
        <taxon>Tracheophyta</taxon>
        <taxon>Spermatophyta</taxon>
        <taxon>Pinopsida</taxon>
        <taxon>Pinidae</taxon>
        <taxon>Conifers II</taxon>
        <taxon>Cupressales</taxon>
        <taxon>Taxaceae</taxon>
        <taxon>Taxus</taxon>
    </lineage>
</organism>
<dbReference type="Proteomes" id="UP000824469">
    <property type="component" value="Unassembled WGS sequence"/>
</dbReference>
<comment type="caution">
    <text evidence="2">The sequence shown here is derived from an EMBL/GenBank/DDBJ whole genome shotgun (WGS) entry which is preliminary data.</text>
</comment>
<protein>
    <submittedName>
        <fullName evidence="2">Uncharacterized protein</fullName>
    </submittedName>
</protein>
<feature type="non-terminal residue" evidence="2">
    <location>
        <position position="164"/>
    </location>
</feature>
<proteinExistence type="predicted"/>
<feature type="transmembrane region" description="Helical" evidence="1">
    <location>
        <begin position="101"/>
        <end position="125"/>
    </location>
</feature>
<dbReference type="EMBL" id="JAHRHJ020000001">
    <property type="protein sequence ID" value="KAH9331448.1"/>
    <property type="molecule type" value="Genomic_DNA"/>
</dbReference>
<keyword evidence="3" id="KW-1185">Reference proteome</keyword>
<dbReference type="PANTHER" id="PTHR36009:SF3">
    <property type="entry name" value="TRANSMEMBRANE PROTEIN"/>
    <property type="match status" value="1"/>
</dbReference>
<feature type="transmembrane region" description="Helical" evidence="1">
    <location>
        <begin position="137"/>
        <end position="157"/>
    </location>
</feature>
<evidence type="ECO:0000256" key="1">
    <source>
        <dbReference type="SAM" id="Phobius"/>
    </source>
</evidence>
<dbReference type="PANTHER" id="PTHR36009">
    <property type="match status" value="1"/>
</dbReference>
<feature type="transmembrane region" description="Helical" evidence="1">
    <location>
        <begin position="56"/>
        <end position="76"/>
    </location>
</feature>
<keyword evidence="1" id="KW-1133">Transmembrane helix</keyword>
<dbReference type="AlphaFoldDB" id="A0AA38GXR9"/>